<dbReference type="InterPro" id="IPR036396">
    <property type="entry name" value="Cyt_P450_sf"/>
</dbReference>
<dbReference type="GO" id="GO:0004497">
    <property type="term" value="F:monooxygenase activity"/>
    <property type="evidence" value="ECO:0007669"/>
    <property type="project" value="InterPro"/>
</dbReference>
<evidence type="ECO:0000256" key="2">
    <source>
        <dbReference type="SAM" id="Phobius"/>
    </source>
</evidence>
<evidence type="ECO:0008006" key="5">
    <source>
        <dbReference type="Google" id="ProtNLM"/>
    </source>
</evidence>
<dbReference type="AlphaFoldDB" id="A0A8H6TX81"/>
<feature type="region of interest" description="Disordered" evidence="1">
    <location>
        <begin position="411"/>
        <end position="456"/>
    </location>
</feature>
<protein>
    <recommendedName>
        <fullName evidence="5">Cytochrome P450</fullName>
    </recommendedName>
</protein>
<name>A0A8H6TX81_MYCCL</name>
<keyword evidence="2" id="KW-0812">Transmembrane</keyword>
<organism evidence="3 4">
    <name type="scientific">Mycena chlorophos</name>
    <name type="common">Agaric fungus</name>
    <name type="synonym">Agaricus chlorophos</name>
    <dbReference type="NCBI Taxonomy" id="658473"/>
    <lineage>
        <taxon>Eukaryota</taxon>
        <taxon>Fungi</taxon>
        <taxon>Dikarya</taxon>
        <taxon>Basidiomycota</taxon>
        <taxon>Agaricomycotina</taxon>
        <taxon>Agaricomycetes</taxon>
        <taxon>Agaricomycetidae</taxon>
        <taxon>Agaricales</taxon>
        <taxon>Marasmiineae</taxon>
        <taxon>Mycenaceae</taxon>
        <taxon>Mycena</taxon>
    </lineage>
</organism>
<feature type="transmembrane region" description="Helical" evidence="2">
    <location>
        <begin position="6"/>
        <end position="27"/>
    </location>
</feature>
<dbReference type="GO" id="GO:0016705">
    <property type="term" value="F:oxidoreductase activity, acting on paired donors, with incorporation or reduction of molecular oxygen"/>
    <property type="evidence" value="ECO:0007669"/>
    <property type="project" value="InterPro"/>
</dbReference>
<gene>
    <name evidence="3" type="ORF">HMN09_00115900</name>
</gene>
<reference evidence="3" key="1">
    <citation type="submission" date="2020-05" db="EMBL/GenBank/DDBJ databases">
        <title>Mycena genomes resolve the evolution of fungal bioluminescence.</title>
        <authorList>
            <person name="Tsai I.J."/>
        </authorList>
    </citation>
    <scope>NUCLEOTIDE SEQUENCE</scope>
    <source>
        <strain evidence="3">110903Hualien_Pintung</strain>
    </source>
</reference>
<dbReference type="GO" id="GO:0020037">
    <property type="term" value="F:heme binding"/>
    <property type="evidence" value="ECO:0007669"/>
    <property type="project" value="InterPro"/>
</dbReference>
<evidence type="ECO:0000313" key="4">
    <source>
        <dbReference type="Proteomes" id="UP000613580"/>
    </source>
</evidence>
<dbReference type="Proteomes" id="UP000613580">
    <property type="component" value="Unassembled WGS sequence"/>
</dbReference>
<dbReference type="GO" id="GO:0005506">
    <property type="term" value="F:iron ion binding"/>
    <property type="evidence" value="ECO:0007669"/>
    <property type="project" value="InterPro"/>
</dbReference>
<dbReference type="Gene3D" id="1.10.630.10">
    <property type="entry name" value="Cytochrome P450"/>
    <property type="match status" value="1"/>
</dbReference>
<sequence length="456" mass="50496">MSSETFLLLGILLFAAITVIALLSYYFPIHPLTHKHIRHRTTISGIRDVLERTRDSQLQTRATANQALEHAFGLHPDISTFVSGDRETNDAFRRHAYRLISNSTFVELADIARQAVDTTLANYVGDIPYAELIQVATFRFVVCGLLVPGTTPDELGHTHVREATRLITAIWLLSKQSSANTTYLRNQLKDHLDALFPADPSIIQLESLNPIWETFWRVVAPLFAQLRLGGSRLEDTRNAFEDFLELPTTAQFHALRCNNTAPSAKYASLEALRAWSPVSRIKRQHTTTHESRLTRWFWLPTWLARRITSVETTVDVADIEAAHRSEYWAVPLPSTSSTGPGPATVGVVPPDPNVYDPSRFLLEPQRAADVLAFGHGPLQCIAARWAPLAIGLMVGALLDRINDVESRLVPASGAGTNSPGGGASRDPKGWEGWRVVKLQQREQRPFGAGAASPRGV</sequence>
<evidence type="ECO:0000313" key="3">
    <source>
        <dbReference type="EMBL" id="KAF7323350.1"/>
    </source>
</evidence>
<dbReference type="EMBL" id="JACAZE010000001">
    <property type="protein sequence ID" value="KAF7323350.1"/>
    <property type="molecule type" value="Genomic_DNA"/>
</dbReference>
<proteinExistence type="predicted"/>
<keyword evidence="2" id="KW-0472">Membrane</keyword>
<comment type="caution">
    <text evidence="3">The sequence shown here is derived from an EMBL/GenBank/DDBJ whole genome shotgun (WGS) entry which is preliminary data.</text>
</comment>
<keyword evidence="4" id="KW-1185">Reference proteome</keyword>
<evidence type="ECO:0000256" key="1">
    <source>
        <dbReference type="SAM" id="MobiDB-lite"/>
    </source>
</evidence>
<keyword evidence="2" id="KW-1133">Transmembrane helix</keyword>
<dbReference type="OrthoDB" id="10029320at2759"/>
<dbReference type="SUPFAM" id="SSF48264">
    <property type="entry name" value="Cytochrome P450"/>
    <property type="match status" value="2"/>
</dbReference>
<accession>A0A8H6TX81</accession>